<sequence>MDIIAQRGAVGWVDIDWGKLADDRVIGIESNYRMTGWTPTAALIRRMFGSDKSSYPVLFCCEALPTKRTFSLKEILEKLENQGLSYDPDKRQGVFLNCPVGDQFVGLLILASGHQQIGKMLDQLKWITAEFDSLHT</sequence>
<comment type="caution">
    <text evidence="1">The sequence shown here is derived from an EMBL/GenBank/DDBJ whole genome shotgun (WGS) entry which is preliminary data.</text>
</comment>
<gene>
    <name evidence="1" type="ORF">AUK40_05955</name>
</gene>
<dbReference type="STRING" id="1817892.AUK40_05955"/>
<name>A0A1J5IWE8_9BACT</name>
<evidence type="ECO:0000313" key="2">
    <source>
        <dbReference type="Proteomes" id="UP000183245"/>
    </source>
</evidence>
<dbReference type="Proteomes" id="UP000183245">
    <property type="component" value="Unassembled WGS sequence"/>
</dbReference>
<protein>
    <submittedName>
        <fullName evidence="1">Uncharacterized protein</fullName>
    </submittedName>
</protein>
<reference evidence="1 2" key="1">
    <citation type="journal article" date="2016" name="Environ. Microbiol.">
        <title>Genomic resolution of a cold subsurface aquifer community provides metabolic insights for novel microbes adapted to high CO concentrations.</title>
        <authorList>
            <person name="Probst A.J."/>
            <person name="Castelle C.J."/>
            <person name="Singh A."/>
            <person name="Brown C.T."/>
            <person name="Anantharaman K."/>
            <person name="Sharon I."/>
            <person name="Hug L.A."/>
            <person name="Burstein D."/>
            <person name="Emerson J.B."/>
            <person name="Thomas B.C."/>
            <person name="Banfield J.F."/>
        </authorList>
    </citation>
    <scope>NUCLEOTIDE SEQUENCE [LARGE SCALE GENOMIC DNA]</scope>
    <source>
        <strain evidence="1">CG2_30_54_11</strain>
    </source>
</reference>
<dbReference type="EMBL" id="MNZT01000108">
    <property type="protein sequence ID" value="OIP95568.1"/>
    <property type="molecule type" value="Genomic_DNA"/>
</dbReference>
<evidence type="ECO:0000313" key="1">
    <source>
        <dbReference type="EMBL" id="OIP95568.1"/>
    </source>
</evidence>
<organism evidence="1 2">
    <name type="scientific">Candidatus Wirthbacteria bacterium CG2_30_54_11</name>
    <dbReference type="NCBI Taxonomy" id="1817892"/>
    <lineage>
        <taxon>Bacteria</taxon>
        <taxon>Candidatus Wirthbacteria</taxon>
    </lineage>
</organism>
<dbReference type="AlphaFoldDB" id="A0A1J5IWE8"/>
<accession>A0A1J5IWE8</accession>
<proteinExistence type="predicted"/>